<proteinExistence type="inferred from homology"/>
<keyword evidence="2" id="KW-1134">Transmembrane beta strand</keyword>
<dbReference type="Proteomes" id="UP000279600">
    <property type="component" value="Chromosome"/>
</dbReference>
<dbReference type="Pfam" id="PF17973">
    <property type="entry name" value="bMG10"/>
    <property type="match status" value="1"/>
</dbReference>
<organism evidence="4 5">
    <name type="scientific">Nonlabens ponticola</name>
    <dbReference type="NCBI Taxonomy" id="2496866"/>
    <lineage>
        <taxon>Bacteria</taxon>
        <taxon>Pseudomonadati</taxon>
        <taxon>Bacteroidota</taxon>
        <taxon>Flavobacteriia</taxon>
        <taxon>Flavobacteriales</taxon>
        <taxon>Flavobacteriaceae</taxon>
        <taxon>Nonlabens</taxon>
    </lineage>
</organism>
<comment type="similarity">
    <text evidence="1">Belongs to the protease inhibitor I39 (alpha-2-macroglobulin) family. Bacterial alpha-2-macroglobulin subfamily.</text>
</comment>
<keyword evidence="2" id="KW-0812">Transmembrane</keyword>
<feature type="domain" description="Alpha-2-macroglobulin" evidence="3">
    <location>
        <begin position="1423"/>
        <end position="1513"/>
    </location>
</feature>
<evidence type="ECO:0000313" key="5">
    <source>
        <dbReference type="Proteomes" id="UP000279600"/>
    </source>
</evidence>
<dbReference type="SUPFAM" id="SSF48239">
    <property type="entry name" value="Terpenoid cyclases/Protein prenyltransferases"/>
    <property type="match status" value="1"/>
</dbReference>
<keyword evidence="2" id="KW-0813">Transport</keyword>
<dbReference type="PANTHER" id="PTHR40094">
    <property type="entry name" value="ALPHA-2-MACROGLOBULIN HOMOLOG"/>
    <property type="match status" value="1"/>
</dbReference>
<gene>
    <name evidence="4" type="ORF">EJ995_00925</name>
</gene>
<dbReference type="Pfam" id="PF00207">
    <property type="entry name" value="A2M"/>
    <property type="match status" value="1"/>
</dbReference>
<dbReference type="Gene3D" id="2.60.40.1120">
    <property type="entry name" value="Carboxypeptidase-like, regulatory domain"/>
    <property type="match status" value="1"/>
</dbReference>
<dbReference type="PROSITE" id="PS52016">
    <property type="entry name" value="TONB_DEPENDENT_REC_3"/>
    <property type="match status" value="1"/>
</dbReference>
<dbReference type="InterPro" id="IPR051802">
    <property type="entry name" value="YfhM-like"/>
</dbReference>
<dbReference type="GO" id="GO:0009279">
    <property type="term" value="C:cell outer membrane"/>
    <property type="evidence" value="ECO:0007669"/>
    <property type="project" value="UniProtKB-SubCell"/>
</dbReference>
<dbReference type="SMART" id="SM01419">
    <property type="entry name" value="Thiol-ester_cl"/>
    <property type="match status" value="1"/>
</dbReference>
<dbReference type="RefSeq" id="WP_126444722.1">
    <property type="nucleotide sequence ID" value="NZ_CP034549.1"/>
</dbReference>
<keyword evidence="2" id="KW-0998">Cell outer membrane</keyword>
<evidence type="ECO:0000256" key="1">
    <source>
        <dbReference type="ARBA" id="ARBA00010556"/>
    </source>
</evidence>
<dbReference type="Gene3D" id="1.50.10.20">
    <property type="match status" value="1"/>
</dbReference>
<dbReference type="NCBIfam" id="TIGR04057">
    <property type="entry name" value="SusC_RagA_signa"/>
    <property type="match status" value="1"/>
</dbReference>
<protein>
    <submittedName>
        <fullName evidence="4">Alpha-2-macroglobulin</fullName>
    </submittedName>
</protein>
<dbReference type="InterPro" id="IPR037066">
    <property type="entry name" value="Plug_dom_sf"/>
</dbReference>
<dbReference type="Pfam" id="PF07715">
    <property type="entry name" value="Plug"/>
    <property type="match status" value="1"/>
</dbReference>
<dbReference type="InterPro" id="IPR001599">
    <property type="entry name" value="Macroglobln_a2"/>
</dbReference>
<dbReference type="SMART" id="SM01360">
    <property type="entry name" value="A2M"/>
    <property type="match status" value="1"/>
</dbReference>
<sequence>MRNFIAGLVVLLCGINAVIAQDYNELWRKVEKLEVENNITDASEILDNIYKKANRKNDDAQLIKVFLFRSKFKLINVENAQVNIINELDKQIDGSSFPESNIYISLKAQLLEQYLTANRYRINNRTAMDDAGDDFKTWDIKTFYARLSDLFQASLEKSDKLAKVPAGDYDVIMNINPLSRKYRPSLLDILAQEALEFYKTSAYGITMPKDAFTLTVSNAFLPTQEILNLKRPVNDTIYSKYDVLRLYAQLEQLHKKRKETAPFLSIINERFNYARSQISSSQEIAEFENGIQHLIYEYAAVPEVTLLQYSLAQYYYTVSKNGETEEQKAYRTNAIKLAKSAIEKYPETLGSVNCTNLLSIIYAPKLSTQLQQNVLPNQPYRGVTSYQNVTHATVYFIRVPHDFDRIKGNRDSIHNAYFQKAREKNNFAQIKKLNLPQGDDTFLHTYEFALSGMDMGTYLVLLNANDQKKMKAGSVLKVTDIALTTSMTSNQTTITATSRNTGKPLTNVSYNIYRGNKSYTSFHGKTDKNGQVDFTLPRRYYQYSLEAINQGDTVRTSLSRGYFSKYRESDYRNVKVYTYLDRAIYRPGQKVYYKSILVENKNGESKVVSNKKLTVTVDNASGDEVFETAVETNEFGSVNGSFILPEDGLTGSFSIDIDYDDEDSYWDLIDDFDAGYVSFKVEEYKRPRFKTEFEPVTQTYVFGDSVTVTGKAKALLGSNITGAQVIYNVTQAIHNVPDSDNIPYLRRTYSHEPDPIIATDTITTDASGKFDITFKSGEKIANDVDLRNLIYNYTIDVSVTDVNGETRKAYTGVRVGEKPIEIKMLVQGPISVENNTVKLQAQNLNGEVVKANIELQVRRSSAADHVVIEDQLNDAKFHELSVEEYRKMFPYAELRKEEQLEDWKDAPILFKKTTTTDSLATIELPITREWKNGTYILYAKAVEADNNLSLEKEEDFVDEKRDVEIWANKDRPAQPSIVTHSAIYNDDQAVVDFYTSADGVFMYLTTYDLKKVIDTRWIYLNNGKTTMSFPMKNINGRTLKFQYSVQKLGQFTSQQFEVTKPVAPRQQFTIATQTFRQKLYPGEPEEWSFTIKDQDKTSMQAEVLASMYDKSLDEFATKAWRGIGLYNYAGVLEIEKPRSLLASQSINVFYHFLQNPKPTLNDDRESFNLHGLSFENFDYYYGNYKRGIQRKFINFKPEIGFIVGKVTDASGEPILGATVIVSGNDDSVTTDFDGNYKIKANIGDTIEYTFSGYDEKTITAGSLVQNAVLSASLEAVVVTGYRTTSRRMSNVASTTISSDMEEVQAESALQGQVAGLEIITSSGQPGANSMVKIRGAASLNGSAEPLYIVDGKIVDEATFKALNPNDIQEVAVLKDAGATAIYGSRGSNGVIIISTKEGVTAADLANQAAAFQQIEVRKNLNETAFFLPELYTDKDGNLKFSFTSPEALTLWKFRLFAHNKQAQTAQFEGLVRTQKELSLVPNPPRFLRETDTIRFSTKIANLSGKIMNGKATLQLFDAITMQPIDEKLGNNKSVKNFDAPINGNASVDWTFHVPIGTQAVTYRVLATAGNFSDGEENTLPVLTNRMLVTESRALWVRSGETASVTMDKLANTTSSTRANHQLTFEYTSNPSWYAIKSLPYLMEYEHECAEQTFSRFYANSVAAHVLNSNPKVKDVFDSWAANDGLKSNLEKNEELKSIILAHTPWLRDAQSEAEKQQRLATLFDLDKTAREKKKILAQLEAKQLSSGYFPWFSGGSKSEYITRHIAAGIGHLNQLNINDGDRPQTDRMYNNAIKALDKDWKDRFERHLRNNKTLDKFNFGMSYWHYQYARSFGNDNSLSGLLKDGRELAFAKAKSSYSSQSIYQQLLMAISLYRNGQQQLAQKIVEGLPQTAVNSPENGMYWKENTNGYNWYSSDIETQALAIEVFTELDRDKKEVEELKVWLLQNKRPNRWKSTKATADATYALLLQGNKWLDVKENTQIKWAGKAIPDSLMNAVQKEAGTGYFKVSLNDKAVTPDYATVEVKNKSEVPSYGGLYWQYFENLDKITIDDDLPMSVKKKLFKKINTDTGQKLIPITANDPLTIGDLITVRIEIRSTKDLDFVHLKDMRASGFEPVDVLSKYKYHDGLGYYQSTKDVATNFFFDQLRPGTYVFEYDVRAYNAGQFSNGITQLECMYAPEYSSHSEGIRVVIEE</sequence>
<dbReference type="Pfam" id="PF13715">
    <property type="entry name" value="CarbopepD_reg_2"/>
    <property type="match status" value="1"/>
</dbReference>
<dbReference type="KEGG" id="noj:EJ995_00925"/>
<dbReference type="PANTHER" id="PTHR40094:SF1">
    <property type="entry name" value="UBIQUITIN DOMAIN-CONTAINING PROTEIN"/>
    <property type="match status" value="1"/>
</dbReference>
<dbReference type="InterPro" id="IPR002890">
    <property type="entry name" value="MG2"/>
</dbReference>
<evidence type="ECO:0000313" key="4">
    <source>
        <dbReference type="EMBL" id="AZQ42867.1"/>
    </source>
</evidence>
<reference evidence="4 5" key="1">
    <citation type="submission" date="2018-12" db="EMBL/GenBank/DDBJ databases">
        <title>Complete genome of Nonlabens sp. MJ115.</title>
        <authorList>
            <person name="Choi H.S."/>
            <person name="Jung J."/>
        </authorList>
    </citation>
    <scope>NUCLEOTIDE SEQUENCE [LARGE SCALE GENOMIC DNA]</scope>
    <source>
        <strain evidence="4 5">MJ115</strain>
    </source>
</reference>
<dbReference type="InterPro" id="IPR008930">
    <property type="entry name" value="Terpenoid_cyclase/PrenylTrfase"/>
</dbReference>
<dbReference type="InterPro" id="IPR041246">
    <property type="entry name" value="Bact_MG10"/>
</dbReference>
<dbReference type="Pfam" id="PF01835">
    <property type="entry name" value="MG2"/>
    <property type="match status" value="1"/>
</dbReference>
<dbReference type="InterPro" id="IPR039426">
    <property type="entry name" value="TonB-dep_rcpt-like"/>
</dbReference>
<dbReference type="Gene3D" id="2.60.40.1930">
    <property type="match status" value="1"/>
</dbReference>
<dbReference type="InterPro" id="IPR012910">
    <property type="entry name" value="Plug_dom"/>
</dbReference>
<keyword evidence="5" id="KW-1185">Reference proteome</keyword>
<dbReference type="SUPFAM" id="SSF49464">
    <property type="entry name" value="Carboxypeptidase regulatory domain-like"/>
    <property type="match status" value="1"/>
</dbReference>
<accession>A0A3S9MUK8</accession>
<evidence type="ECO:0000259" key="3">
    <source>
        <dbReference type="SMART" id="SM01360"/>
    </source>
</evidence>
<dbReference type="InterPro" id="IPR023997">
    <property type="entry name" value="TonB-dep_OMP_SusC/RagA_CS"/>
</dbReference>
<dbReference type="OrthoDB" id="9767116at2"/>
<evidence type="ECO:0000256" key="2">
    <source>
        <dbReference type="PROSITE-ProRule" id="PRU01360"/>
    </source>
</evidence>
<comment type="similarity">
    <text evidence="2">Belongs to the TonB-dependent receptor family.</text>
</comment>
<dbReference type="InterPro" id="IPR008969">
    <property type="entry name" value="CarboxyPept-like_regulatory"/>
</dbReference>
<dbReference type="Gene3D" id="2.170.130.10">
    <property type="entry name" value="TonB-dependent receptor, plug domain"/>
    <property type="match status" value="1"/>
</dbReference>
<dbReference type="SUPFAM" id="SSF56935">
    <property type="entry name" value="Porins"/>
    <property type="match status" value="1"/>
</dbReference>
<dbReference type="GO" id="GO:0004866">
    <property type="term" value="F:endopeptidase inhibitor activity"/>
    <property type="evidence" value="ECO:0007669"/>
    <property type="project" value="InterPro"/>
</dbReference>
<name>A0A3S9MUK8_9FLAO</name>
<dbReference type="InterPro" id="IPR047565">
    <property type="entry name" value="Alpha-macroglob_thiol-ester_cl"/>
</dbReference>
<keyword evidence="2" id="KW-0472">Membrane</keyword>
<dbReference type="EMBL" id="CP034549">
    <property type="protein sequence ID" value="AZQ42867.1"/>
    <property type="molecule type" value="Genomic_DNA"/>
</dbReference>
<comment type="subcellular location">
    <subcellularLocation>
        <location evidence="2">Cell outer membrane</location>
        <topology evidence="2">Multi-pass membrane protein</topology>
    </subcellularLocation>
</comment>